<keyword evidence="3 7" id="KW-1134">Transmembrane beta strand</keyword>
<keyword evidence="6 7" id="KW-0998">Cell outer membrane</keyword>
<protein>
    <submittedName>
        <fullName evidence="9">TonB-dependent receptor</fullName>
    </submittedName>
</protein>
<evidence type="ECO:0000256" key="3">
    <source>
        <dbReference type="ARBA" id="ARBA00022452"/>
    </source>
</evidence>
<evidence type="ECO:0000256" key="7">
    <source>
        <dbReference type="PROSITE-ProRule" id="PRU01360"/>
    </source>
</evidence>
<accession>A0A0U3AEF0</accession>
<evidence type="ECO:0000256" key="2">
    <source>
        <dbReference type="ARBA" id="ARBA00022448"/>
    </source>
</evidence>
<proteinExistence type="inferred from homology"/>
<dbReference type="SUPFAM" id="SSF56935">
    <property type="entry name" value="Porins"/>
    <property type="match status" value="1"/>
</dbReference>
<comment type="similarity">
    <text evidence="7">Belongs to the TonB-dependent receptor family.</text>
</comment>
<evidence type="ECO:0000313" key="9">
    <source>
        <dbReference type="EMBL" id="ALS97073.1"/>
    </source>
</evidence>
<keyword evidence="2 7" id="KW-0813">Transport</keyword>
<keyword evidence="5 7" id="KW-0472">Membrane</keyword>
<comment type="subcellular location">
    <subcellularLocation>
        <location evidence="1 7">Cell outer membrane</location>
        <topology evidence="1 7">Multi-pass membrane protein</topology>
    </subcellularLocation>
</comment>
<evidence type="ECO:0000256" key="1">
    <source>
        <dbReference type="ARBA" id="ARBA00004571"/>
    </source>
</evidence>
<dbReference type="InterPro" id="IPR039426">
    <property type="entry name" value="TonB-dep_rcpt-like"/>
</dbReference>
<sequence>MLLLCAALSGFAGAKETDSLFQLSLDDLMAMEVDIASNQKATLRQQPGTVTLLSSSYIEQSGARYLSDLLRQVPGFWVGTDTIGTFSVSFRGIWGMEAKILLMIDGIEQNELAFGSLVLGNRYPVANIQSVEIIRGPGSARYGGQAALAVISVTTKGQQSQGGEIHLYSDLGKGGNHRGLLAFSYADNQRVEGNNLHLGVSASVATGDYSDKDWLALDGYGFSLKDNSDSRPVNLNLNLQYQGWQARMQYDRFEQQDRMLFGDAGLFFSPNLRYTEPNTLSFEHLAVSLDKKWHTNQNLSWEAGISHVSQRPWNSRGQYGHDLVRELSRSRADISALYQFSELSSLLFGATAYREQARVSESYLFDADSRFDGQPDTDNTNLALFAQYQRDLGWAALTLAGRYEDDGAVGSKFVPRLALTRHWKKWHTKLVYNEAFKSPQFDTLASAANAGNEISGTETTSAWELEAGYQLDQNLAFTANLFWMKVEDYIGFNPQTASNTTLGDIATYGLETQAQWQSEHLAMTISHSYFTLGQNSIGDIGVAIDEDAVLGIPNQMFKLNLSYFTDLRSSFNLSAQQIFGRYACVEDLNFICGVPQKLGHESLIDLFYRFNPGRWSLSAGLSNVLDETQYWVQPYRGGQSPIQGQGRRLMLETTQSND</sequence>
<dbReference type="GO" id="GO:0009279">
    <property type="term" value="C:cell outer membrane"/>
    <property type="evidence" value="ECO:0007669"/>
    <property type="project" value="UniProtKB-SubCell"/>
</dbReference>
<dbReference type="AlphaFoldDB" id="A0A0U3AEF0"/>
<evidence type="ECO:0000256" key="4">
    <source>
        <dbReference type="ARBA" id="ARBA00022692"/>
    </source>
</evidence>
<dbReference type="GO" id="GO:0044718">
    <property type="term" value="P:siderophore transmembrane transport"/>
    <property type="evidence" value="ECO:0007669"/>
    <property type="project" value="TreeGrafter"/>
</dbReference>
<dbReference type="STRING" id="1526571.AT746_01440"/>
<dbReference type="PANTHER" id="PTHR30069">
    <property type="entry name" value="TONB-DEPENDENT OUTER MEMBRANE RECEPTOR"/>
    <property type="match status" value="1"/>
</dbReference>
<dbReference type="Proteomes" id="UP000068447">
    <property type="component" value="Chromosome"/>
</dbReference>
<reference evidence="9 10" key="1">
    <citation type="submission" date="2015-12" db="EMBL/GenBank/DDBJ databases">
        <title>Complete genome of Lacimicrobium alkaliphilum KCTC 32984.</title>
        <authorList>
            <person name="Kim S.-G."/>
            <person name="Lee Y.-J."/>
        </authorList>
    </citation>
    <scope>NUCLEOTIDE SEQUENCE [LARGE SCALE GENOMIC DNA]</scope>
    <source>
        <strain evidence="9 10">YelD216</strain>
    </source>
</reference>
<keyword evidence="9" id="KW-0675">Receptor</keyword>
<dbReference type="Gene3D" id="2.170.130.10">
    <property type="entry name" value="TonB-dependent receptor, plug domain"/>
    <property type="match status" value="1"/>
</dbReference>
<dbReference type="InterPro" id="IPR037066">
    <property type="entry name" value="Plug_dom_sf"/>
</dbReference>
<dbReference type="InterPro" id="IPR012910">
    <property type="entry name" value="Plug_dom"/>
</dbReference>
<organism evidence="9 10">
    <name type="scientific">Lacimicrobium alkaliphilum</name>
    <dbReference type="NCBI Taxonomy" id="1526571"/>
    <lineage>
        <taxon>Bacteria</taxon>
        <taxon>Pseudomonadati</taxon>
        <taxon>Pseudomonadota</taxon>
        <taxon>Gammaproteobacteria</taxon>
        <taxon>Alteromonadales</taxon>
        <taxon>Alteromonadaceae</taxon>
        <taxon>Lacimicrobium</taxon>
    </lineage>
</organism>
<name>A0A0U3AEF0_9ALTE</name>
<dbReference type="PROSITE" id="PS52016">
    <property type="entry name" value="TONB_DEPENDENT_REC_3"/>
    <property type="match status" value="1"/>
</dbReference>
<evidence type="ECO:0000256" key="5">
    <source>
        <dbReference type="ARBA" id="ARBA00023136"/>
    </source>
</evidence>
<dbReference type="Gene3D" id="2.40.170.20">
    <property type="entry name" value="TonB-dependent receptor, beta-barrel domain"/>
    <property type="match status" value="1"/>
</dbReference>
<dbReference type="EMBL" id="CP013650">
    <property type="protein sequence ID" value="ALS97073.1"/>
    <property type="molecule type" value="Genomic_DNA"/>
</dbReference>
<keyword evidence="4 7" id="KW-0812">Transmembrane</keyword>
<evidence type="ECO:0000259" key="8">
    <source>
        <dbReference type="Pfam" id="PF07715"/>
    </source>
</evidence>
<gene>
    <name evidence="9" type="ORF">AT746_01440</name>
</gene>
<dbReference type="KEGG" id="lal:AT746_01440"/>
<dbReference type="GO" id="GO:0015344">
    <property type="term" value="F:siderophore uptake transmembrane transporter activity"/>
    <property type="evidence" value="ECO:0007669"/>
    <property type="project" value="TreeGrafter"/>
</dbReference>
<feature type="domain" description="TonB-dependent receptor plug" evidence="8">
    <location>
        <begin position="43"/>
        <end position="147"/>
    </location>
</feature>
<keyword evidence="10" id="KW-1185">Reference proteome</keyword>
<dbReference type="PANTHER" id="PTHR30069:SF27">
    <property type="entry name" value="BLL4766 PROTEIN"/>
    <property type="match status" value="1"/>
</dbReference>
<dbReference type="Pfam" id="PF07715">
    <property type="entry name" value="Plug"/>
    <property type="match status" value="1"/>
</dbReference>
<evidence type="ECO:0000313" key="10">
    <source>
        <dbReference type="Proteomes" id="UP000068447"/>
    </source>
</evidence>
<dbReference type="InterPro" id="IPR036942">
    <property type="entry name" value="Beta-barrel_TonB_sf"/>
</dbReference>
<evidence type="ECO:0000256" key="6">
    <source>
        <dbReference type="ARBA" id="ARBA00023237"/>
    </source>
</evidence>